<dbReference type="Pfam" id="PF11250">
    <property type="entry name" value="FAF"/>
    <property type="match status" value="1"/>
</dbReference>
<feature type="domain" description="FAF" evidence="3">
    <location>
        <begin position="237"/>
        <end position="289"/>
    </location>
</feature>
<dbReference type="EMBL" id="JAYMYQ010000006">
    <property type="protein sequence ID" value="KAK7324829.1"/>
    <property type="molecule type" value="Genomic_DNA"/>
</dbReference>
<protein>
    <recommendedName>
        <fullName evidence="3">FAF domain-containing protein</fullName>
    </recommendedName>
</protein>
<dbReference type="PANTHER" id="PTHR33155:SF3">
    <property type="entry name" value="PROTEIN FAF-LIKE, CHLOROPLASTIC"/>
    <property type="match status" value="1"/>
</dbReference>
<accession>A0AAN9Q7W9</accession>
<feature type="compositionally biased region" description="Polar residues" evidence="2">
    <location>
        <begin position="408"/>
        <end position="418"/>
    </location>
</feature>
<feature type="region of interest" description="Disordered" evidence="2">
    <location>
        <begin position="173"/>
        <end position="207"/>
    </location>
</feature>
<comment type="caution">
    <text evidence="4">The sequence shown here is derived from an EMBL/GenBank/DDBJ whole genome shotgun (WGS) entry which is preliminary data.</text>
</comment>
<feature type="region of interest" description="Disordered" evidence="2">
    <location>
        <begin position="294"/>
        <end position="313"/>
    </location>
</feature>
<reference evidence="4 5" key="1">
    <citation type="submission" date="2024-01" db="EMBL/GenBank/DDBJ databases">
        <title>The genomes of 5 underutilized Papilionoideae crops provide insights into root nodulation and disease resistanc.</title>
        <authorList>
            <person name="Jiang F."/>
        </authorList>
    </citation>
    <scope>NUCLEOTIDE SEQUENCE [LARGE SCALE GENOMIC DNA]</scope>
    <source>
        <strain evidence="4">LVBAO_FW01</strain>
        <tissue evidence="4">Leaves</tissue>
    </source>
</reference>
<keyword evidence="5" id="KW-1185">Reference proteome</keyword>
<feature type="region of interest" description="Disordered" evidence="2">
    <location>
        <begin position="403"/>
        <end position="427"/>
    </location>
</feature>
<evidence type="ECO:0000256" key="1">
    <source>
        <dbReference type="ARBA" id="ARBA00008690"/>
    </source>
</evidence>
<proteinExistence type="inferred from homology"/>
<feature type="compositionally biased region" description="Acidic residues" evidence="2">
    <location>
        <begin position="192"/>
        <end position="204"/>
    </location>
</feature>
<sequence length="466" mass="52988">MPGCMRKKIQTQMEGESISKSKRIEEETMVVQKQGIVTILGSNYYDGGTSATSLRRTLSADMSSKTWLSQNGLSPIKKIASSQQLISHSHTKIADSDEDDYEEMKQEGFQIWNTIQKKEQHEDKTGQFDMWSSILSHKAKEETSKLTTPYIHPLVRRSKSCLSEKSLEICTESLGSETGSDGFSSYPPSETGDSEEEEEEEEQEQEKITLTLESKHEEEFEVQKYNYGAKKSLPRCFPPPLSSLSPQNGSSLHMRTHRDNGRLFLKAVSVPSQNNFYAQRQDGRLVLTFASEEVAQEEEEEEDDEAQEVESEIEEVPLFSSGITSVRRLALMMNKPIGLVNTDRNRSPKWSDNFNDVTNFKDVNVVQHSPLPPRPRARLISTSPASGAFNAYEYYWRPKPTSKPGPFTFQQNSHSSLDNNSNQHSNSRQRLLVLRGNNGDYLVHNLKNCKDSRRSFPFWEPYCIAT</sequence>
<evidence type="ECO:0000313" key="4">
    <source>
        <dbReference type="EMBL" id="KAK7324829.1"/>
    </source>
</evidence>
<name>A0AAN9Q7W9_CANGL</name>
<dbReference type="AlphaFoldDB" id="A0AAN9Q7W9"/>
<dbReference type="InterPro" id="IPR046431">
    <property type="entry name" value="FAF_dom"/>
</dbReference>
<dbReference type="PANTHER" id="PTHR33155">
    <property type="entry name" value="FANTASTIC FOUR-LIKE PROTEIN (DUF3049)"/>
    <property type="match status" value="1"/>
</dbReference>
<dbReference type="Proteomes" id="UP001367508">
    <property type="component" value="Unassembled WGS sequence"/>
</dbReference>
<evidence type="ECO:0000256" key="2">
    <source>
        <dbReference type="SAM" id="MobiDB-lite"/>
    </source>
</evidence>
<feature type="compositionally biased region" description="Polar residues" evidence="2">
    <location>
        <begin position="173"/>
        <end position="188"/>
    </location>
</feature>
<dbReference type="InterPro" id="IPR021410">
    <property type="entry name" value="FAF"/>
</dbReference>
<evidence type="ECO:0000313" key="5">
    <source>
        <dbReference type="Proteomes" id="UP001367508"/>
    </source>
</evidence>
<comment type="similarity">
    <text evidence="1">Belongs to the fantastic four family.</text>
</comment>
<organism evidence="4 5">
    <name type="scientific">Canavalia gladiata</name>
    <name type="common">Sword bean</name>
    <name type="synonym">Dolichos gladiatus</name>
    <dbReference type="NCBI Taxonomy" id="3824"/>
    <lineage>
        <taxon>Eukaryota</taxon>
        <taxon>Viridiplantae</taxon>
        <taxon>Streptophyta</taxon>
        <taxon>Embryophyta</taxon>
        <taxon>Tracheophyta</taxon>
        <taxon>Spermatophyta</taxon>
        <taxon>Magnoliopsida</taxon>
        <taxon>eudicotyledons</taxon>
        <taxon>Gunneridae</taxon>
        <taxon>Pentapetalae</taxon>
        <taxon>rosids</taxon>
        <taxon>fabids</taxon>
        <taxon>Fabales</taxon>
        <taxon>Fabaceae</taxon>
        <taxon>Papilionoideae</taxon>
        <taxon>50 kb inversion clade</taxon>
        <taxon>NPAAA clade</taxon>
        <taxon>indigoferoid/millettioid clade</taxon>
        <taxon>Phaseoleae</taxon>
        <taxon>Canavalia</taxon>
    </lineage>
</organism>
<gene>
    <name evidence="4" type="ORF">VNO77_28700</name>
</gene>
<evidence type="ECO:0000259" key="3">
    <source>
        <dbReference type="Pfam" id="PF11250"/>
    </source>
</evidence>